<sequence length="423" mass="46661">MPDAGQTPIEPEKVKAFMAWLAAHGASFNPKVGYAELLSGFSIVATDALEADSTIVTCPFSLAITPELSRRALLTVLEDESILRGWSERQLICSYIVFHWIIDTKSNPAFIHTPYLDTLPLPDQLRTPLHFTPAEIEALKGTNLHGATLERRLNWETEWKQCQEGIAKVNHDWAEKFTWYQNSFVATINSATHADLHRDRYLTASTYLSSRAFPSTLLTRTPSLIQTPSSHPILLPAIDSLNHARAQPPTIALVHHAAHAPMEEIFNNYGPKPNAELILGYGFAIPDNPDDTIVLKVSGGANGTRWEVGRDGRGAEGLWAEVLEFVRPHAEHDGAWAVVLDAAGCLESMADAKLDALPRVPADGSLRPEVALMIEHYVSGQRAVLGGLVRLAKEKELEAKELARRAGVRLILDDAVEEEEEEE</sequence>
<organism evidence="1 2">
    <name type="scientific">Dentipellis fragilis</name>
    <dbReference type="NCBI Taxonomy" id="205917"/>
    <lineage>
        <taxon>Eukaryota</taxon>
        <taxon>Fungi</taxon>
        <taxon>Dikarya</taxon>
        <taxon>Basidiomycota</taxon>
        <taxon>Agaricomycotina</taxon>
        <taxon>Agaricomycetes</taxon>
        <taxon>Russulales</taxon>
        <taxon>Hericiaceae</taxon>
        <taxon>Dentipellis</taxon>
    </lineage>
</organism>
<gene>
    <name evidence="1" type="ORF">EVG20_g4534</name>
</gene>
<dbReference type="SUPFAM" id="SSF82199">
    <property type="entry name" value="SET domain"/>
    <property type="match status" value="1"/>
</dbReference>
<dbReference type="InterPro" id="IPR050600">
    <property type="entry name" value="SETD3_SETD6_MTase"/>
</dbReference>
<evidence type="ECO:0000313" key="2">
    <source>
        <dbReference type="Proteomes" id="UP000298327"/>
    </source>
</evidence>
<dbReference type="EMBL" id="SEOQ01000237">
    <property type="protein sequence ID" value="TFY66560.1"/>
    <property type="molecule type" value="Genomic_DNA"/>
</dbReference>
<dbReference type="STRING" id="205917.A0A4Y9YXT4"/>
<name>A0A4Y9YXT4_9AGAM</name>
<comment type="caution">
    <text evidence="1">The sequence shown here is derived from an EMBL/GenBank/DDBJ whole genome shotgun (WGS) entry which is preliminary data.</text>
</comment>
<keyword evidence="2" id="KW-1185">Reference proteome</keyword>
<dbReference type="OrthoDB" id="42889at2759"/>
<reference evidence="1 2" key="1">
    <citation type="submission" date="2019-02" db="EMBL/GenBank/DDBJ databases">
        <title>Genome sequencing of the rare red list fungi Dentipellis fragilis.</title>
        <authorList>
            <person name="Buettner E."/>
            <person name="Kellner H."/>
        </authorList>
    </citation>
    <scope>NUCLEOTIDE SEQUENCE [LARGE SCALE GENOMIC DNA]</scope>
    <source>
        <strain evidence="1 2">DSM 105465</strain>
    </source>
</reference>
<proteinExistence type="predicted"/>
<protein>
    <submittedName>
        <fullName evidence="1">Uncharacterized protein</fullName>
    </submittedName>
</protein>
<dbReference type="GO" id="GO:0005634">
    <property type="term" value="C:nucleus"/>
    <property type="evidence" value="ECO:0007669"/>
    <property type="project" value="TreeGrafter"/>
</dbReference>
<dbReference type="Gene3D" id="3.90.1410.10">
    <property type="entry name" value="set domain protein methyltransferase, domain 1"/>
    <property type="match status" value="1"/>
</dbReference>
<dbReference type="GO" id="GO:0016279">
    <property type="term" value="F:protein-lysine N-methyltransferase activity"/>
    <property type="evidence" value="ECO:0007669"/>
    <property type="project" value="TreeGrafter"/>
</dbReference>
<dbReference type="Proteomes" id="UP000298327">
    <property type="component" value="Unassembled WGS sequence"/>
</dbReference>
<dbReference type="PANTHER" id="PTHR13271:SF147">
    <property type="entry name" value="PROTEIN-LYSINE N-METHYLTRANSFERASE EFM1-RELATED"/>
    <property type="match status" value="1"/>
</dbReference>
<accession>A0A4Y9YXT4</accession>
<dbReference type="InterPro" id="IPR046341">
    <property type="entry name" value="SET_dom_sf"/>
</dbReference>
<dbReference type="PANTHER" id="PTHR13271">
    <property type="entry name" value="UNCHARACTERIZED PUTATIVE METHYLTRANSFERASE"/>
    <property type="match status" value="1"/>
</dbReference>
<dbReference type="AlphaFoldDB" id="A0A4Y9YXT4"/>
<evidence type="ECO:0000313" key="1">
    <source>
        <dbReference type="EMBL" id="TFY66560.1"/>
    </source>
</evidence>